<gene>
    <name evidence="2" type="ORF">R0135_17490</name>
</gene>
<reference evidence="2 3" key="1">
    <citation type="submission" date="2023-10" db="EMBL/GenBank/DDBJ databases">
        <title>Two novel species belonging to the OM43/NOR5 clade.</title>
        <authorList>
            <person name="Park M."/>
        </authorList>
    </citation>
    <scope>NUCLEOTIDE SEQUENCE [LARGE SCALE GENOMIC DNA]</scope>
    <source>
        <strain evidence="2 3">IMCC43200</strain>
    </source>
</reference>
<organism evidence="2 3">
    <name type="scientific">Congregibacter variabilis</name>
    <dbReference type="NCBI Taxonomy" id="3081200"/>
    <lineage>
        <taxon>Bacteria</taxon>
        <taxon>Pseudomonadati</taxon>
        <taxon>Pseudomonadota</taxon>
        <taxon>Gammaproteobacteria</taxon>
        <taxon>Cellvibrionales</taxon>
        <taxon>Halieaceae</taxon>
        <taxon>Congregibacter</taxon>
    </lineage>
</organism>
<dbReference type="Pfam" id="PF09842">
    <property type="entry name" value="DUF2069"/>
    <property type="match status" value="1"/>
</dbReference>
<accession>A0ABZ0I2Z6</accession>
<keyword evidence="1" id="KW-0812">Transmembrane</keyword>
<keyword evidence="1" id="KW-0472">Membrane</keyword>
<feature type="transmembrane region" description="Helical" evidence="1">
    <location>
        <begin position="94"/>
        <end position="114"/>
    </location>
</feature>
<proteinExistence type="predicted"/>
<sequence length="141" mass="16162">MNNNTRVHTPRGASVAWIFAGMWCGLLLLLGTQLLDAWQRSVPPVLLFFWFTPLLILLPGMLRDRLRSVTWMAFVSLMYFIWSVLRIFAEPHSVRAQIELAAVILLFICSSFYVRQRGRELRCSQDADTDADTDADIEAEV</sequence>
<evidence type="ECO:0000256" key="1">
    <source>
        <dbReference type="SAM" id="Phobius"/>
    </source>
</evidence>
<name>A0ABZ0I2Z6_9GAMM</name>
<keyword evidence="3" id="KW-1185">Reference proteome</keyword>
<dbReference type="InterPro" id="IPR018643">
    <property type="entry name" value="DUF2069_membrane"/>
</dbReference>
<evidence type="ECO:0000313" key="2">
    <source>
        <dbReference type="EMBL" id="WOJ93551.1"/>
    </source>
</evidence>
<evidence type="ECO:0000313" key="3">
    <source>
        <dbReference type="Proteomes" id="UP001626537"/>
    </source>
</evidence>
<feature type="transmembrane region" description="Helical" evidence="1">
    <location>
        <begin position="12"/>
        <end position="35"/>
    </location>
</feature>
<keyword evidence="1" id="KW-1133">Transmembrane helix</keyword>
<dbReference type="EMBL" id="CP136864">
    <property type="protein sequence ID" value="WOJ93551.1"/>
    <property type="molecule type" value="Genomic_DNA"/>
</dbReference>
<protein>
    <submittedName>
        <fullName evidence="2">DUF2069 domain-containing protein</fullName>
    </submittedName>
</protein>
<feature type="transmembrane region" description="Helical" evidence="1">
    <location>
        <begin position="41"/>
        <end position="62"/>
    </location>
</feature>
<feature type="transmembrane region" description="Helical" evidence="1">
    <location>
        <begin position="69"/>
        <end position="88"/>
    </location>
</feature>
<dbReference type="Proteomes" id="UP001626537">
    <property type="component" value="Chromosome"/>
</dbReference>
<dbReference type="RefSeq" id="WP_407348197.1">
    <property type="nucleotide sequence ID" value="NZ_CP136864.1"/>
</dbReference>